<reference evidence="1 2" key="1">
    <citation type="journal article" date="2024" name="Ann. Entomol. Soc. Am.">
        <title>Genomic analyses of the southern and eastern yellowjacket wasps (Hymenoptera: Vespidae) reveal evolutionary signatures of social life.</title>
        <authorList>
            <person name="Catto M.A."/>
            <person name="Caine P.B."/>
            <person name="Orr S.E."/>
            <person name="Hunt B.G."/>
            <person name="Goodisman M.A.D."/>
        </authorList>
    </citation>
    <scope>NUCLEOTIDE SEQUENCE [LARGE SCALE GENOMIC DNA]</scope>
    <source>
        <strain evidence="1">232</strain>
        <tissue evidence="1">Head and thorax</tissue>
    </source>
</reference>
<name>A0ABD2ALS1_VESMC</name>
<dbReference type="Proteomes" id="UP001607303">
    <property type="component" value="Unassembled WGS sequence"/>
</dbReference>
<keyword evidence="2" id="KW-1185">Reference proteome</keyword>
<comment type="caution">
    <text evidence="1">The sequence shown here is derived from an EMBL/GenBank/DDBJ whole genome shotgun (WGS) entry which is preliminary data.</text>
</comment>
<sequence length="62" mass="7007">MILTLNGEPLLCFEYRAWGTREPSNSRGCVAILTSSSNSHVTPFWRVIPCYVSLPYISLDED</sequence>
<dbReference type="AlphaFoldDB" id="A0ABD2ALS1"/>
<accession>A0ABD2ALS1</accession>
<protein>
    <submittedName>
        <fullName evidence="1">C-type lectin domain family 4 member E</fullName>
    </submittedName>
</protein>
<proteinExistence type="predicted"/>
<evidence type="ECO:0000313" key="2">
    <source>
        <dbReference type="Proteomes" id="UP001607303"/>
    </source>
</evidence>
<gene>
    <name evidence="1" type="ORF">V1477_020377</name>
</gene>
<dbReference type="EMBL" id="JAYRBN010000116">
    <property type="protein sequence ID" value="KAL2721557.1"/>
    <property type="molecule type" value="Genomic_DNA"/>
</dbReference>
<evidence type="ECO:0000313" key="1">
    <source>
        <dbReference type="EMBL" id="KAL2721557.1"/>
    </source>
</evidence>
<dbReference type="SUPFAM" id="SSF56436">
    <property type="entry name" value="C-type lectin-like"/>
    <property type="match status" value="1"/>
</dbReference>
<organism evidence="1 2">
    <name type="scientific">Vespula maculifrons</name>
    <name type="common">Eastern yellow jacket</name>
    <name type="synonym">Wasp</name>
    <dbReference type="NCBI Taxonomy" id="7453"/>
    <lineage>
        <taxon>Eukaryota</taxon>
        <taxon>Metazoa</taxon>
        <taxon>Ecdysozoa</taxon>
        <taxon>Arthropoda</taxon>
        <taxon>Hexapoda</taxon>
        <taxon>Insecta</taxon>
        <taxon>Pterygota</taxon>
        <taxon>Neoptera</taxon>
        <taxon>Endopterygota</taxon>
        <taxon>Hymenoptera</taxon>
        <taxon>Apocrita</taxon>
        <taxon>Aculeata</taxon>
        <taxon>Vespoidea</taxon>
        <taxon>Vespidae</taxon>
        <taxon>Vespinae</taxon>
        <taxon>Vespula</taxon>
    </lineage>
</organism>
<dbReference type="InterPro" id="IPR016187">
    <property type="entry name" value="CTDL_fold"/>
</dbReference>